<dbReference type="RefSeq" id="WP_252552786.1">
    <property type="nucleotide sequence ID" value="NZ_CP099468.1"/>
</dbReference>
<protein>
    <submittedName>
        <fullName evidence="1">Uncharacterized protein</fullName>
    </submittedName>
</protein>
<keyword evidence="2" id="KW-1185">Reference proteome</keyword>
<accession>A0ABY4ZDM3</accession>
<organism evidence="1 2">
    <name type="scientific">Streptomyces phaeoluteigriseus</name>
    <dbReference type="NCBI Taxonomy" id="114686"/>
    <lineage>
        <taxon>Bacteria</taxon>
        <taxon>Bacillati</taxon>
        <taxon>Actinomycetota</taxon>
        <taxon>Actinomycetes</taxon>
        <taxon>Kitasatosporales</taxon>
        <taxon>Streptomycetaceae</taxon>
        <taxon>Streptomyces</taxon>
        <taxon>Streptomyces aurantiacus group</taxon>
    </lineage>
</organism>
<evidence type="ECO:0000313" key="1">
    <source>
        <dbReference type="EMBL" id="USQ86987.1"/>
    </source>
</evidence>
<sequence length="170" mass="18370">MTTDATARERDPFLEAVGRVTVAGAALDHNLHNMLGMLSMEPTLTQLANAEGTARLIELCELVVSVHSFAAEDAADIRQCLARAKALKDKRNTVVHSLYMGAEDGNGLEALKPLRKKLGHSATVITVEEMEALADDIVQLRTDIFRATWNARAKKDMPRIPNPAAPATGA</sequence>
<dbReference type="Proteomes" id="UP001056374">
    <property type="component" value="Chromosome"/>
</dbReference>
<reference evidence="1" key="1">
    <citation type="submission" date="2022-06" db="EMBL/GenBank/DDBJ databases">
        <title>Complete genome sequence of soil microorganisms Streptomyces sp. Qhu-M197 isolated from Alpine meadows habitats on the Tibetan Plateau.</title>
        <authorList>
            <person name="Zhang B."/>
            <person name="Xiang X."/>
            <person name="Fan J."/>
        </authorList>
    </citation>
    <scope>NUCLEOTIDE SEQUENCE</scope>
    <source>
        <strain evidence="1">Qhu-M197</strain>
    </source>
</reference>
<evidence type="ECO:0000313" key="2">
    <source>
        <dbReference type="Proteomes" id="UP001056374"/>
    </source>
</evidence>
<name>A0ABY4ZDM3_9ACTN</name>
<gene>
    <name evidence="1" type="ORF">NFX46_26690</name>
</gene>
<dbReference type="EMBL" id="CP099468">
    <property type="protein sequence ID" value="USQ86987.1"/>
    <property type="molecule type" value="Genomic_DNA"/>
</dbReference>
<proteinExistence type="predicted"/>